<feature type="region of interest" description="Disordered" evidence="1">
    <location>
        <begin position="150"/>
        <end position="216"/>
    </location>
</feature>
<keyword evidence="3" id="KW-1185">Reference proteome</keyword>
<dbReference type="AlphaFoldDB" id="A0A0G2FSL4"/>
<feature type="compositionally biased region" description="Basic and acidic residues" evidence="1">
    <location>
        <begin position="189"/>
        <end position="216"/>
    </location>
</feature>
<evidence type="ECO:0000313" key="3">
    <source>
        <dbReference type="Proteomes" id="UP000034680"/>
    </source>
</evidence>
<dbReference type="STRING" id="1214573.A0A0G2FSL4"/>
<sequence>MGKKRTKAQNGAKPVFDEAALSKLTARIDTDLADPKPKSNLRDQKRKDERPAKRKRSENDSKDANPNKRQAHEPKNRPAKPSKKTPKESKTPKDKKAELLQEILALGGDENDLDIIAGVDSDVEEGQEPRPKDAPVEMDKALKNELANFAAGLGFEKVRDEDAATDDEEGDAEEESEAAEEAGEDEWEDKPVPEQVAKEPAAEEPSRSAADIRAKT</sequence>
<feature type="compositionally biased region" description="Basic and acidic residues" evidence="1">
    <location>
        <begin position="85"/>
        <end position="99"/>
    </location>
</feature>
<dbReference type="EMBL" id="LCUC01000094">
    <property type="protein sequence ID" value="KKY37182.1"/>
    <property type="molecule type" value="Genomic_DNA"/>
</dbReference>
<protein>
    <submittedName>
        <fullName evidence="2">Putative ribosome biosis protein mak21</fullName>
    </submittedName>
</protein>
<reference evidence="2 3" key="2">
    <citation type="submission" date="2015-05" db="EMBL/GenBank/DDBJ databases">
        <authorList>
            <person name="Morales-Cruz A."/>
            <person name="Amrine K.C."/>
            <person name="Cantu D."/>
        </authorList>
    </citation>
    <scope>NUCLEOTIDE SEQUENCE [LARGE SCALE GENOMIC DNA]</scope>
    <source>
        <strain evidence="2">DA912</strain>
    </source>
</reference>
<accession>A0A0G2FSL4</accession>
<organism evidence="2 3">
    <name type="scientific">Diaporthe ampelina</name>
    <dbReference type="NCBI Taxonomy" id="1214573"/>
    <lineage>
        <taxon>Eukaryota</taxon>
        <taxon>Fungi</taxon>
        <taxon>Dikarya</taxon>
        <taxon>Ascomycota</taxon>
        <taxon>Pezizomycotina</taxon>
        <taxon>Sordariomycetes</taxon>
        <taxon>Sordariomycetidae</taxon>
        <taxon>Diaporthales</taxon>
        <taxon>Diaporthaceae</taxon>
        <taxon>Diaporthe</taxon>
    </lineage>
</organism>
<dbReference type="Proteomes" id="UP000034680">
    <property type="component" value="Unassembled WGS sequence"/>
</dbReference>
<evidence type="ECO:0000313" key="2">
    <source>
        <dbReference type="EMBL" id="KKY37182.1"/>
    </source>
</evidence>
<evidence type="ECO:0000256" key="1">
    <source>
        <dbReference type="SAM" id="MobiDB-lite"/>
    </source>
</evidence>
<feature type="region of interest" description="Disordered" evidence="1">
    <location>
        <begin position="25"/>
        <end position="136"/>
    </location>
</feature>
<feature type="compositionally biased region" description="Basic and acidic residues" evidence="1">
    <location>
        <begin position="26"/>
        <end position="76"/>
    </location>
</feature>
<comment type="caution">
    <text evidence="2">The sequence shown here is derived from an EMBL/GenBank/DDBJ whole genome shotgun (WGS) entry which is preliminary data.</text>
</comment>
<feature type="compositionally biased region" description="Basic and acidic residues" evidence="1">
    <location>
        <begin position="127"/>
        <end position="136"/>
    </location>
</feature>
<proteinExistence type="predicted"/>
<gene>
    <name evidence="2" type="ORF">UCDDA912_g02823</name>
</gene>
<name>A0A0G2FSL4_9PEZI</name>
<feature type="compositionally biased region" description="Acidic residues" evidence="1">
    <location>
        <begin position="163"/>
        <end position="188"/>
    </location>
</feature>
<reference evidence="2 3" key="1">
    <citation type="submission" date="2015-05" db="EMBL/GenBank/DDBJ databases">
        <title>Distinctive expansion of gene families associated with plant cell wall degradation and secondary metabolism in the genomes of grapevine trunk pathogens.</title>
        <authorList>
            <person name="Lawrence D.P."/>
            <person name="Travadon R."/>
            <person name="Rolshausen P.E."/>
            <person name="Baumgartner K."/>
        </authorList>
    </citation>
    <scope>NUCLEOTIDE SEQUENCE [LARGE SCALE GENOMIC DNA]</scope>
    <source>
        <strain evidence="2">DA912</strain>
    </source>
</reference>